<dbReference type="InterPro" id="IPR050565">
    <property type="entry name" value="LYPA1-2/EST-like"/>
</dbReference>
<keyword evidence="5" id="KW-1185">Reference proteome</keyword>
<feature type="domain" description="Phospholipase/carboxylesterase/thioesterase" evidence="3">
    <location>
        <begin position="12"/>
        <end position="171"/>
    </location>
</feature>
<evidence type="ECO:0000256" key="1">
    <source>
        <dbReference type="ARBA" id="ARBA00006499"/>
    </source>
</evidence>
<name>A0ABS4THX9_9PSEU</name>
<dbReference type="PANTHER" id="PTHR10655">
    <property type="entry name" value="LYSOPHOSPHOLIPASE-RELATED"/>
    <property type="match status" value="1"/>
</dbReference>
<comment type="caution">
    <text evidence="4">The sequence shown here is derived from an EMBL/GenBank/DDBJ whole genome shotgun (WGS) entry which is preliminary data.</text>
</comment>
<gene>
    <name evidence="4" type="ORF">JOF56_004331</name>
</gene>
<dbReference type="Proteomes" id="UP001519332">
    <property type="component" value="Unassembled WGS sequence"/>
</dbReference>
<organism evidence="4 5">
    <name type="scientific">Kibdelosporangium banguiense</name>
    <dbReference type="NCBI Taxonomy" id="1365924"/>
    <lineage>
        <taxon>Bacteria</taxon>
        <taxon>Bacillati</taxon>
        <taxon>Actinomycetota</taxon>
        <taxon>Actinomycetes</taxon>
        <taxon>Pseudonocardiales</taxon>
        <taxon>Pseudonocardiaceae</taxon>
        <taxon>Kibdelosporangium</taxon>
    </lineage>
</organism>
<evidence type="ECO:0000259" key="3">
    <source>
        <dbReference type="Pfam" id="PF02230"/>
    </source>
</evidence>
<dbReference type="EMBL" id="JAGINW010000001">
    <property type="protein sequence ID" value="MBP2323946.1"/>
    <property type="molecule type" value="Genomic_DNA"/>
</dbReference>
<accession>A0ABS4THX9</accession>
<proteinExistence type="inferred from homology"/>
<dbReference type="InterPro" id="IPR029058">
    <property type="entry name" value="AB_hydrolase_fold"/>
</dbReference>
<evidence type="ECO:0000313" key="5">
    <source>
        <dbReference type="Proteomes" id="UP001519332"/>
    </source>
</evidence>
<dbReference type="Pfam" id="PF02230">
    <property type="entry name" value="Abhydrolase_2"/>
    <property type="match status" value="1"/>
</dbReference>
<evidence type="ECO:0000313" key="4">
    <source>
        <dbReference type="EMBL" id="MBP2323946.1"/>
    </source>
</evidence>
<dbReference type="Gene3D" id="3.40.50.1820">
    <property type="entry name" value="alpha/beta hydrolase"/>
    <property type="match status" value="1"/>
</dbReference>
<reference evidence="4 5" key="1">
    <citation type="submission" date="2021-03" db="EMBL/GenBank/DDBJ databases">
        <title>Sequencing the genomes of 1000 actinobacteria strains.</title>
        <authorList>
            <person name="Klenk H.-P."/>
        </authorList>
    </citation>
    <scope>NUCLEOTIDE SEQUENCE [LARGE SCALE GENOMIC DNA]</scope>
    <source>
        <strain evidence="4 5">DSM 46670</strain>
    </source>
</reference>
<dbReference type="SUPFAM" id="SSF53474">
    <property type="entry name" value="alpha/beta-Hydrolases"/>
    <property type="match status" value="1"/>
</dbReference>
<dbReference type="RefSeq" id="WP_307855192.1">
    <property type="nucleotide sequence ID" value="NZ_JAGINW010000001.1"/>
</dbReference>
<comment type="similarity">
    <text evidence="1">Belongs to the AB hydrolase superfamily. AB hydrolase 2 family.</text>
</comment>
<dbReference type="InterPro" id="IPR003140">
    <property type="entry name" value="PLipase/COase/thioEstase"/>
</dbReference>
<sequence>MILRWGPAEAPTVVLAIHGRGQKPEFMRDLADRFGPLPARFVAPAAPGNSWYPLPFLEPIEQNQPHLDNALTAVEQQIDQLLESGTPAHNLVLFGFSQGACLLTHLLLTRPRRLGAAVLFTGGFIGPAPIPPPDNAALEGMPVLLRSIQDDPWVPAHRVLDSARLFQAAGALPDVRIDPGTEHIVTDEACSAAAALLRSLA</sequence>
<dbReference type="PANTHER" id="PTHR10655:SF17">
    <property type="entry name" value="LYSOPHOSPHOLIPASE-LIKE PROTEIN 1"/>
    <property type="match status" value="1"/>
</dbReference>
<keyword evidence="2" id="KW-0378">Hydrolase</keyword>
<protein>
    <submittedName>
        <fullName evidence="4">Esterase</fullName>
    </submittedName>
</protein>
<evidence type="ECO:0000256" key="2">
    <source>
        <dbReference type="ARBA" id="ARBA00022801"/>
    </source>
</evidence>